<proteinExistence type="predicted"/>
<dbReference type="PROSITE" id="PS50103">
    <property type="entry name" value="ZF_C3H1"/>
    <property type="match status" value="3"/>
</dbReference>
<dbReference type="EMBL" id="VJMJ01000155">
    <property type="protein sequence ID" value="KAF0730361.1"/>
    <property type="molecule type" value="Genomic_DNA"/>
</dbReference>
<evidence type="ECO:0000313" key="8">
    <source>
        <dbReference type="Proteomes" id="UP000481153"/>
    </source>
</evidence>
<evidence type="ECO:0000256" key="3">
    <source>
        <dbReference type="ARBA" id="ARBA00022833"/>
    </source>
</evidence>
<dbReference type="AlphaFoldDB" id="A0A6G0WSA7"/>
<keyword evidence="1 4" id="KW-0479">Metal-binding</keyword>
<feature type="region of interest" description="Disordered" evidence="5">
    <location>
        <begin position="263"/>
        <end position="283"/>
    </location>
</feature>
<sequence>MSSLMHKNGYSHKRQSHFTPYSRPQASSMSAGRTRPTACNLSWRAEPATQEPNHIGERSTVMQERPSDPSKMLSLEDGKYRKTGRGFSLRREDAMPKSAIEVSALIAEKKAINTTTVPEQTAPPPTRQAPTPLATPLPMYMSTNNPPGVVRREYCLFYNKYGECKKKNACLFVHDSRKIAICRGFLRGTCTDEECKLSHQLDPTKMPDCAPFLRGLCTREGCMYRHVNVSRDADVCDGFAKGYCALGLQCPLKHEFARANRSSNVKPTVASNETAKETRLDDVPADAATSTVVAPPALNIRPTIRFTPKVV</sequence>
<dbReference type="GO" id="GO:0008270">
    <property type="term" value="F:zinc ion binding"/>
    <property type="evidence" value="ECO:0007669"/>
    <property type="project" value="UniProtKB-KW"/>
</dbReference>
<dbReference type="Proteomes" id="UP000481153">
    <property type="component" value="Unassembled WGS sequence"/>
</dbReference>
<dbReference type="GO" id="GO:0005634">
    <property type="term" value="C:nucleus"/>
    <property type="evidence" value="ECO:0007669"/>
    <property type="project" value="TreeGrafter"/>
</dbReference>
<feature type="compositionally biased region" description="Polar residues" evidence="5">
    <location>
        <begin position="263"/>
        <end position="273"/>
    </location>
</feature>
<feature type="region of interest" description="Disordered" evidence="5">
    <location>
        <begin position="117"/>
        <end position="138"/>
    </location>
</feature>
<name>A0A6G0WSA7_9STRA</name>
<feature type="zinc finger region" description="C3H1-type" evidence="4">
    <location>
        <begin position="150"/>
        <end position="177"/>
    </location>
</feature>
<feature type="region of interest" description="Disordered" evidence="5">
    <location>
        <begin position="1"/>
        <end position="75"/>
    </location>
</feature>
<dbReference type="SUPFAM" id="SSF90229">
    <property type="entry name" value="CCCH zinc finger"/>
    <property type="match status" value="1"/>
</dbReference>
<reference evidence="7 8" key="1">
    <citation type="submission" date="2019-07" db="EMBL/GenBank/DDBJ databases">
        <title>Genomics analysis of Aphanomyces spp. identifies a new class of oomycete effector associated with host adaptation.</title>
        <authorList>
            <person name="Gaulin E."/>
        </authorList>
    </citation>
    <scope>NUCLEOTIDE SEQUENCE [LARGE SCALE GENOMIC DNA]</scope>
    <source>
        <strain evidence="7 8">ATCC 201684</strain>
    </source>
</reference>
<dbReference type="InterPro" id="IPR036855">
    <property type="entry name" value="Znf_CCCH_sf"/>
</dbReference>
<evidence type="ECO:0000256" key="2">
    <source>
        <dbReference type="ARBA" id="ARBA00022771"/>
    </source>
</evidence>
<gene>
    <name evidence="7" type="ORF">Ae201684_012355</name>
</gene>
<dbReference type="InterPro" id="IPR000571">
    <property type="entry name" value="Znf_CCCH"/>
</dbReference>
<feature type="domain" description="C3H1-type" evidence="6">
    <location>
        <begin position="203"/>
        <end position="229"/>
    </location>
</feature>
<organism evidence="7 8">
    <name type="scientific">Aphanomyces euteiches</name>
    <dbReference type="NCBI Taxonomy" id="100861"/>
    <lineage>
        <taxon>Eukaryota</taxon>
        <taxon>Sar</taxon>
        <taxon>Stramenopiles</taxon>
        <taxon>Oomycota</taxon>
        <taxon>Saprolegniomycetes</taxon>
        <taxon>Saprolegniales</taxon>
        <taxon>Verrucalvaceae</taxon>
        <taxon>Aphanomyces</taxon>
    </lineage>
</organism>
<dbReference type="SMART" id="SM00356">
    <property type="entry name" value="ZnF_C3H1"/>
    <property type="match status" value="4"/>
</dbReference>
<comment type="caution">
    <text evidence="7">The sequence shown here is derived from an EMBL/GenBank/DDBJ whole genome shotgun (WGS) entry which is preliminary data.</text>
</comment>
<dbReference type="Gene3D" id="4.10.1000.10">
    <property type="entry name" value="Zinc finger, CCCH-type"/>
    <property type="match status" value="1"/>
</dbReference>
<evidence type="ECO:0000259" key="6">
    <source>
        <dbReference type="PROSITE" id="PS50103"/>
    </source>
</evidence>
<evidence type="ECO:0000256" key="1">
    <source>
        <dbReference type="ARBA" id="ARBA00022723"/>
    </source>
</evidence>
<feature type="compositionally biased region" description="Low complexity" evidence="5">
    <location>
        <begin position="128"/>
        <end position="138"/>
    </location>
</feature>
<dbReference type="PANTHER" id="PTHR46156">
    <property type="entry name" value="CCCH ZINGC FINGER"/>
    <property type="match status" value="1"/>
</dbReference>
<accession>A0A6G0WSA7</accession>
<feature type="compositionally biased region" description="Polar residues" evidence="5">
    <location>
        <begin position="17"/>
        <end position="31"/>
    </location>
</feature>
<keyword evidence="3 4" id="KW-0862">Zinc</keyword>
<evidence type="ECO:0000256" key="4">
    <source>
        <dbReference type="PROSITE-ProRule" id="PRU00723"/>
    </source>
</evidence>
<evidence type="ECO:0000313" key="7">
    <source>
        <dbReference type="EMBL" id="KAF0730361.1"/>
    </source>
</evidence>
<feature type="zinc finger region" description="C3H1-type" evidence="4">
    <location>
        <begin position="230"/>
        <end position="257"/>
    </location>
</feature>
<keyword evidence="8" id="KW-1185">Reference proteome</keyword>
<dbReference type="PANTHER" id="PTHR46156:SF1">
    <property type="entry name" value="ZINC FINGER CCCH DOMAIN-CONTAINING PROTEIN 3"/>
    <property type="match status" value="1"/>
</dbReference>
<evidence type="ECO:0000256" key="5">
    <source>
        <dbReference type="SAM" id="MobiDB-lite"/>
    </source>
</evidence>
<feature type="domain" description="C3H1-type" evidence="6">
    <location>
        <begin position="150"/>
        <end position="177"/>
    </location>
</feature>
<feature type="zinc finger region" description="C3H1-type" evidence="4">
    <location>
        <begin position="203"/>
        <end position="229"/>
    </location>
</feature>
<keyword evidence="2 4" id="KW-0863">Zinc-finger</keyword>
<protein>
    <recommendedName>
        <fullName evidence="6">C3H1-type domain-containing protein</fullName>
    </recommendedName>
</protein>
<dbReference type="VEuPathDB" id="FungiDB:AeMF1_012515"/>
<feature type="domain" description="C3H1-type" evidence="6">
    <location>
        <begin position="230"/>
        <end position="257"/>
    </location>
</feature>